<evidence type="ECO:0000256" key="2">
    <source>
        <dbReference type="SAM" id="SignalP"/>
    </source>
</evidence>
<dbReference type="Pfam" id="PF18962">
    <property type="entry name" value="Por_Secre_tail"/>
    <property type="match status" value="1"/>
</dbReference>
<keyword evidence="1 2" id="KW-0732">Signal</keyword>
<dbReference type="NCBIfam" id="TIGR04183">
    <property type="entry name" value="Por_Secre_tail"/>
    <property type="match status" value="1"/>
</dbReference>
<comment type="caution">
    <text evidence="4">The sequence shown here is derived from an EMBL/GenBank/DDBJ whole genome shotgun (WGS) entry which is preliminary data.</text>
</comment>
<feature type="signal peptide" evidence="2">
    <location>
        <begin position="1"/>
        <end position="17"/>
    </location>
</feature>
<dbReference type="EMBL" id="JAJJMM010000001">
    <property type="protein sequence ID" value="MCC9064857.1"/>
    <property type="molecule type" value="Genomic_DNA"/>
</dbReference>
<dbReference type="Proteomes" id="UP001430679">
    <property type="component" value="Unassembled WGS sequence"/>
</dbReference>
<accession>A0ABS8MH93</accession>
<proteinExistence type="predicted"/>
<reference evidence="4" key="1">
    <citation type="submission" date="2021-11" db="EMBL/GenBank/DDBJ databases">
        <title>Description of novel Flavobacterium species.</title>
        <authorList>
            <person name="Saticioglu I.B."/>
            <person name="Ay H."/>
            <person name="Altun S."/>
            <person name="Duman M."/>
        </authorList>
    </citation>
    <scope>NUCLEOTIDE SEQUENCE</scope>
    <source>
        <strain evidence="4">F-30</strain>
    </source>
</reference>
<dbReference type="InterPro" id="IPR026444">
    <property type="entry name" value="Secre_tail"/>
</dbReference>
<evidence type="ECO:0000313" key="5">
    <source>
        <dbReference type="Proteomes" id="UP001430679"/>
    </source>
</evidence>
<keyword evidence="5" id="KW-1185">Reference proteome</keyword>
<evidence type="ECO:0000256" key="1">
    <source>
        <dbReference type="ARBA" id="ARBA00022729"/>
    </source>
</evidence>
<dbReference type="RefSeq" id="WP_230038178.1">
    <property type="nucleotide sequence ID" value="NZ_JAJJMM010000001.1"/>
</dbReference>
<evidence type="ECO:0000313" key="4">
    <source>
        <dbReference type="EMBL" id="MCC9064857.1"/>
    </source>
</evidence>
<feature type="chain" id="PRO_5046466169" evidence="2">
    <location>
        <begin position="18"/>
        <end position="350"/>
    </location>
</feature>
<dbReference type="Gene3D" id="2.60.120.200">
    <property type="match status" value="1"/>
</dbReference>
<evidence type="ECO:0000259" key="3">
    <source>
        <dbReference type="Pfam" id="PF18962"/>
    </source>
</evidence>
<dbReference type="InterPro" id="IPR025975">
    <property type="entry name" value="Polysacc_lyase"/>
</dbReference>
<name>A0ABS8MH93_9FLAO</name>
<gene>
    <name evidence="4" type="ORF">LNP81_17755</name>
</gene>
<feature type="domain" description="Secretion system C-terminal sorting" evidence="3">
    <location>
        <begin position="280"/>
        <end position="347"/>
    </location>
</feature>
<organism evidence="4 5">
    <name type="scientific">Flavobacterium piscisymbiosum</name>
    <dbReference type="NCBI Taxonomy" id="2893753"/>
    <lineage>
        <taxon>Bacteria</taxon>
        <taxon>Pseudomonadati</taxon>
        <taxon>Bacteroidota</taxon>
        <taxon>Flavobacteriia</taxon>
        <taxon>Flavobacteriales</taxon>
        <taxon>Flavobacteriaceae</taxon>
        <taxon>Flavobacterium</taxon>
    </lineage>
</organism>
<protein>
    <submittedName>
        <fullName evidence="4">T9SS type A sorting domain-containing protein</fullName>
    </submittedName>
</protein>
<sequence>MKTLHLSILLLTQISLAQVTLSADGPGNTYELINSVFAPGYDVTETPDCVHTKFGRHIEEVWDTQLNKYVFKFHIHVTPDDDRCIKFDRQRNEIKTYNQSPDNLIGTYGETVIYKWKFKLDAGFQPSNKFTHIHQIKAYGGPHESIPVVSLITRGGSNQKLQVMYSDSLVANEVASASLSSFKGNWVEVTETITYGENGKYAVLIKKISDNSTLINYSNNNIRTWRDNADGIRPKWGIYRSLLSQEQLRDEELLFADFSIQEIGTTSLSTLNIEKEPSFVFPNPVDNTLNFNQQRQFEYIIIVDFQGKKVYERKDINVSSIDVSHLEEGTYILKLKTDKKLFTEKFIKKK</sequence>
<dbReference type="Pfam" id="PF14099">
    <property type="entry name" value="Polysacc_lyase"/>
    <property type="match status" value="1"/>
</dbReference>